<protein>
    <submittedName>
        <fullName evidence="4">Acyl-CoA-binding protein</fullName>
    </submittedName>
</protein>
<dbReference type="Pfam" id="PF00887">
    <property type="entry name" value="ACBP"/>
    <property type="match status" value="1"/>
</dbReference>
<dbReference type="PANTHER" id="PTHR23310:SF62">
    <property type="entry name" value="ACYL-COA BINDING PROTEIN 1, ISOFORM A"/>
    <property type="match status" value="1"/>
</dbReference>
<dbReference type="OrthoDB" id="346910at2759"/>
<evidence type="ECO:0000313" key="4">
    <source>
        <dbReference type="EMBL" id="KAJ5102147.1"/>
    </source>
</evidence>
<dbReference type="Proteomes" id="UP001141434">
    <property type="component" value="Unassembled WGS sequence"/>
</dbReference>
<dbReference type="RefSeq" id="XP_056512978.1">
    <property type="nucleotide sequence ID" value="XM_056654951.1"/>
</dbReference>
<dbReference type="GO" id="GO:0006631">
    <property type="term" value="P:fatty acid metabolic process"/>
    <property type="evidence" value="ECO:0007669"/>
    <property type="project" value="TreeGrafter"/>
</dbReference>
<comment type="similarity">
    <text evidence="1">Belongs to the ACBP family.</text>
</comment>
<dbReference type="PANTHER" id="PTHR23310">
    <property type="entry name" value="ACYL-COA-BINDING PROTEIN, ACBP"/>
    <property type="match status" value="1"/>
</dbReference>
<feature type="domain" description="ACB" evidence="3">
    <location>
        <begin position="1"/>
        <end position="88"/>
    </location>
</feature>
<sequence length="88" mass="9996">MSTFEQAAADVKNLKAKPSDQEMLQLYGLYKVGTGEDFSAAKQPGAFDFAGKYKYAEWKKRVEEGLTAEEAQEQYIKLVDELKEKYGF</sequence>
<dbReference type="AlphaFoldDB" id="A0A9W9FL33"/>
<evidence type="ECO:0000259" key="3">
    <source>
        <dbReference type="PROSITE" id="PS51228"/>
    </source>
</evidence>
<reference evidence="4" key="2">
    <citation type="journal article" date="2023" name="IMA Fungus">
        <title>Comparative genomic study of the Penicillium genus elucidates a diverse pangenome and 15 lateral gene transfer events.</title>
        <authorList>
            <person name="Petersen C."/>
            <person name="Sorensen T."/>
            <person name="Nielsen M.R."/>
            <person name="Sondergaard T.E."/>
            <person name="Sorensen J.L."/>
            <person name="Fitzpatrick D.A."/>
            <person name="Frisvad J.C."/>
            <person name="Nielsen K.L."/>
        </authorList>
    </citation>
    <scope>NUCLEOTIDE SEQUENCE</scope>
    <source>
        <strain evidence="4">IBT 34128</strain>
    </source>
</reference>
<evidence type="ECO:0000256" key="2">
    <source>
        <dbReference type="ARBA" id="ARBA00023121"/>
    </source>
</evidence>
<accession>A0A9W9FL33</accession>
<evidence type="ECO:0000256" key="1">
    <source>
        <dbReference type="ARBA" id="ARBA00005567"/>
    </source>
</evidence>
<proteinExistence type="inferred from homology"/>
<reference evidence="4" key="1">
    <citation type="submission" date="2022-11" db="EMBL/GenBank/DDBJ databases">
        <authorList>
            <person name="Petersen C."/>
        </authorList>
    </citation>
    <scope>NUCLEOTIDE SEQUENCE</scope>
    <source>
        <strain evidence="4">IBT 34128</strain>
    </source>
</reference>
<dbReference type="EMBL" id="JAPMSZ010000005">
    <property type="protein sequence ID" value="KAJ5102147.1"/>
    <property type="molecule type" value="Genomic_DNA"/>
</dbReference>
<dbReference type="GeneID" id="81394119"/>
<dbReference type="InterPro" id="IPR014352">
    <property type="entry name" value="FERM/acyl-CoA-bd_prot_sf"/>
</dbReference>
<dbReference type="SUPFAM" id="SSF47027">
    <property type="entry name" value="Acyl-CoA binding protein"/>
    <property type="match status" value="1"/>
</dbReference>
<comment type="caution">
    <text evidence="4">The sequence shown here is derived from an EMBL/GenBank/DDBJ whole genome shotgun (WGS) entry which is preliminary data.</text>
</comment>
<dbReference type="Gene3D" id="1.20.80.10">
    <property type="match status" value="1"/>
</dbReference>
<gene>
    <name evidence="4" type="ORF">NUU61_004369</name>
</gene>
<keyword evidence="5" id="KW-1185">Reference proteome</keyword>
<dbReference type="PROSITE" id="PS51228">
    <property type="entry name" value="ACB_2"/>
    <property type="match status" value="1"/>
</dbReference>
<evidence type="ECO:0000313" key="5">
    <source>
        <dbReference type="Proteomes" id="UP001141434"/>
    </source>
</evidence>
<name>A0A9W9FL33_9EURO</name>
<dbReference type="InterPro" id="IPR000582">
    <property type="entry name" value="Acyl-CoA-binding_protein"/>
</dbReference>
<organism evidence="4 5">
    <name type="scientific">Penicillium alfredii</name>
    <dbReference type="NCBI Taxonomy" id="1506179"/>
    <lineage>
        <taxon>Eukaryota</taxon>
        <taxon>Fungi</taxon>
        <taxon>Dikarya</taxon>
        <taxon>Ascomycota</taxon>
        <taxon>Pezizomycotina</taxon>
        <taxon>Eurotiomycetes</taxon>
        <taxon>Eurotiomycetidae</taxon>
        <taxon>Eurotiales</taxon>
        <taxon>Aspergillaceae</taxon>
        <taxon>Penicillium</taxon>
    </lineage>
</organism>
<dbReference type="PRINTS" id="PR00689">
    <property type="entry name" value="ACOABINDINGP"/>
</dbReference>
<dbReference type="GO" id="GO:0000062">
    <property type="term" value="F:fatty-acyl-CoA binding"/>
    <property type="evidence" value="ECO:0007669"/>
    <property type="project" value="InterPro"/>
</dbReference>
<keyword evidence="2" id="KW-0446">Lipid-binding</keyword>
<dbReference type="InterPro" id="IPR035984">
    <property type="entry name" value="Acyl-CoA-binding_sf"/>
</dbReference>